<proteinExistence type="predicted"/>
<reference evidence="4" key="1">
    <citation type="submission" date="2017-02" db="UniProtKB">
        <authorList>
            <consortium name="WormBaseParasite"/>
        </authorList>
    </citation>
    <scope>IDENTIFICATION</scope>
</reference>
<evidence type="ECO:0000256" key="2">
    <source>
        <dbReference type="SAM" id="SignalP"/>
    </source>
</evidence>
<keyword evidence="2" id="KW-0732">Signal</keyword>
<protein>
    <submittedName>
        <fullName evidence="4">Apple domain-containing protein</fullName>
    </submittedName>
</protein>
<organism evidence="3 4">
    <name type="scientific">Ascaris lumbricoides</name>
    <name type="common">Giant roundworm</name>
    <dbReference type="NCBI Taxonomy" id="6252"/>
    <lineage>
        <taxon>Eukaryota</taxon>
        <taxon>Metazoa</taxon>
        <taxon>Ecdysozoa</taxon>
        <taxon>Nematoda</taxon>
        <taxon>Chromadorea</taxon>
        <taxon>Rhabditida</taxon>
        <taxon>Spirurina</taxon>
        <taxon>Ascaridomorpha</taxon>
        <taxon>Ascaridoidea</taxon>
        <taxon>Ascarididae</taxon>
        <taxon>Ascaris</taxon>
    </lineage>
</organism>
<keyword evidence="3" id="KW-1185">Reference proteome</keyword>
<name>A0A0M3HZI8_ASCLU</name>
<evidence type="ECO:0000313" key="4">
    <source>
        <dbReference type="WBParaSite" id="ALUE_0000913301-mRNA-1"/>
    </source>
</evidence>
<evidence type="ECO:0000256" key="1">
    <source>
        <dbReference type="SAM" id="Phobius"/>
    </source>
</evidence>
<accession>A0A0M3HZI8</accession>
<dbReference type="AlphaFoldDB" id="A0A0M3HZI8"/>
<feature type="transmembrane region" description="Helical" evidence="1">
    <location>
        <begin position="87"/>
        <end position="113"/>
    </location>
</feature>
<feature type="chain" id="PRO_5005656869" evidence="2">
    <location>
        <begin position="20"/>
        <end position="126"/>
    </location>
</feature>
<keyword evidence="1" id="KW-0472">Membrane</keyword>
<dbReference type="WBParaSite" id="ALUE_0000913301-mRNA-1">
    <property type="protein sequence ID" value="ALUE_0000913301-mRNA-1"/>
    <property type="gene ID" value="ALUE_0000913301"/>
</dbReference>
<evidence type="ECO:0000313" key="3">
    <source>
        <dbReference type="Proteomes" id="UP000036681"/>
    </source>
</evidence>
<dbReference type="Proteomes" id="UP000036681">
    <property type="component" value="Unplaced"/>
</dbReference>
<keyword evidence="1" id="KW-1133">Transmembrane helix</keyword>
<feature type="signal peptide" evidence="2">
    <location>
        <begin position="1"/>
        <end position="19"/>
    </location>
</feature>
<sequence>MRAVFLQMLLVVAIECVEGRTSVGLLTNEYPIYVHTFDTEQLCRAQCQVECFMHHIDDLMMQRWLCPLKQEEESEPEPWHPFEDASLGLPVIVIATFAAIAVVIATLCVLGIVRRHFFTSRVPNDL</sequence>
<keyword evidence="1" id="KW-0812">Transmembrane</keyword>